<feature type="region of interest" description="Disordered" evidence="1">
    <location>
        <begin position="329"/>
        <end position="379"/>
    </location>
</feature>
<evidence type="ECO:0000313" key="3">
    <source>
        <dbReference type="Proteomes" id="UP001165083"/>
    </source>
</evidence>
<evidence type="ECO:0000256" key="1">
    <source>
        <dbReference type="SAM" id="MobiDB-lite"/>
    </source>
</evidence>
<feature type="region of interest" description="Disordered" evidence="1">
    <location>
        <begin position="179"/>
        <end position="208"/>
    </location>
</feature>
<proteinExistence type="predicted"/>
<feature type="compositionally biased region" description="Low complexity" evidence="1">
    <location>
        <begin position="474"/>
        <end position="490"/>
    </location>
</feature>
<feature type="compositionally biased region" description="Acidic residues" evidence="1">
    <location>
        <begin position="343"/>
        <end position="356"/>
    </location>
</feature>
<dbReference type="Proteomes" id="UP001165083">
    <property type="component" value="Unassembled WGS sequence"/>
</dbReference>
<accession>A0A9W6WZE6</accession>
<gene>
    <name evidence="2" type="ORF">Plil01_000912400</name>
</gene>
<comment type="caution">
    <text evidence="2">The sequence shown here is derived from an EMBL/GenBank/DDBJ whole genome shotgun (WGS) entry which is preliminary data.</text>
</comment>
<feature type="region of interest" description="Disordered" evidence="1">
    <location>
        <begin position="265"/>
        <end position="309"/>
    </location>
</feature>
<dbReference type="AlphaFoldDB" id="A0A9W6WZE6"/>
<protein>
    <submittedName>
        <fullName evidence="2">Unnamed protein product</fullName>
    </submittedName>
</protein>
<feature type="region of interest" description="Disordered" evidence="1">
    <location>
        <begin position="431"/>
        <end position="523"/>
    </location>
</feature>
<sequence>MWWYLVVIFDALDFDGTEQISMDEMVRRRISLLHFYENVNINLFILQTIAFLCCTRGLCVMAGVGTVPTDEELETITLQAYRDLNKGSTQSITKSEFTKWVLEFASGIGAPFTREVTLKNALEQFRMVPPVDNTEEKAENNEPRHVEQFNEVDKIHADFSPQQDDDAENTVGVSLEQERTFEEETIKAQDSAETEYATGTTNGLLPVDGGSLSNGSEQVEMETDMQETHVDGEEALIQREPYDETGDTQETTLENVQDYHVANDSYDPGIEPQYYHEGTTNSESDYPTFVADTDESHQESDAPLNNEQDLNHEQPTQLYAEPTAHEELAATDTPQEPTTAAEFDNDDLLYEQDEFAQETPRTERDTGTDPVDSPDGKVEELFPSEQNAQAEPALVEPAVEMVLDPVALEIDPEVSTAHGLVANENVADANDTLAPEDQESTEVIASPENAPAEEKVDEPTSAVAEEPSSVDLNAYDTYDYQQAQYDGSSGLPPPEPQELLEDSPAIAVDGSADVGESTEASAK</sequence>
<dbReference type="EMBL" id="BSXW01000450">
    <property type="protein sequence ID" value="GMF22759.1"/>
    <property type="molecule type" value="Genomic_DNA"/>
</dbReference>
<reference evidence="2" key="1">
    <citation type="submission" date="2023-04" db="EMBL/GenBank/DDBJ databases">
        <title>Phytophthora lilii NBRC 32176.</title>
        <authorList>
            <person name="Ichikawa N."/>
            <person name="Sato H."/>
            <person name="Tonouchi N."/>
        </authorList>
    </citation>
    <scope>NUCLEOTIDE SEQUENCE</scope>
    <source>
        <strain evidence="2">NBRC 32176</strain>
    </source>
</reference>
<evidence type="ECO:0000313" key="2">
    <source>
        <dbReference type="EMBL" id="GMF22759.1"/>
    </source>
</evidence>
<dbReference type="OrthoDB" id="129877at2759"/>
<keyword evidence="3" id="KW-1185">Reference proteome</keyword>
<name>A0A9W6WZE6_9STRA</name>
<organism evidence="2 3">
    <name type="scientific">Phytophthora lilii</name>
    <dbReference type="NCBI Taxonomy" id="2077276"/>
    <lineage>
        <taxon>Eukaryota</taxon>
        <taxon>Sar</taxon>
        <taxon>Stramenopiles</taxon>
        <taxon>Oomycota</taxon>
        <taxon>Peronosporomycetes</taxon>
        <taxon>Peronosporales</taxon>
        <taxon>Peronosporaceae</taxon>
        <taxon>Phytophthora</taxon>
    </lineage>
</organism>